<protein>
    <submittedName>
        <fullName evidence="1">Uncharacterized protein</fullName>
    </submittedName>
</protein>
<dbReference type="AlphaFoldDB" id="A0AAE0PZP9"/>
<gene>
    <name evidence="1" type="ORF">QTP70_027812</name>
</gene>
<name>A0AAE0PZP9_9TELE</name>
<organism evidence="1 2">
    <name type="scientific">Hemibagrus guttatus</name>
    <dbReference type="NCBI Taxonomy" id="175788"/>
    <lineage>
        <taxon>Eukaryota</taxon>
        <taxon>Metazoa</taxon>
        <taxon>Chordata</taxon>
        <taxon>Craniata</taxon>
        <taxon>Vertebrata</taxon>
        <taxon>Euteleostomi</taxon>
        <taxon>Actinopterygii</taxon>
        <taxon>Neopterygii</taxon>
        <taxon>Teleostei</taxon>
        <taxon>Ostariophysi</taxon>
        <taxon>Siluriformes</taxon>
        <taxon>Bagridae</taxon>
        <taxon>Hemibagrus</taxon>
    </lineage>
</organism>
<sequence>GGTVASTFASHLQGWGFDSCLRHVCVEFACSARASGDSSGYSGFLPRSKDMHNTSPEMDLAEFVHLQAVVAHQGAIIRTYQEQLAALQATTELLQRPLLTQVKASSTYFSGLIREVFEYPAGGTRRVCTATGTVSGLRVNYAVKFCTLVTQSGWNDPSLLAIFREGLRPALQAEMGCRGTDTSLSDYITIDIHLDNLLHQQCHGPHPCSKYQPRKEYGSPREEGPEPMQLGRVRVSLEERQCLQNSVVVSTTEFLDLVDSRPAINLIDDRLMEEIHLPTLPCQIPLQVMTVDSHPIGKDLIMRQTSLLTLQVRLLHFEEILFFVISSPTNPIILGFPWREG</sequence>
<reference evidence="1" key="1">
    <citation type="submission" date="2023-06" db="EMBL/GenBank/DDBJ databases">
        <title>Male Hemibagrus guttatus genome.</title>
        <authorList>
            <person name="Bian C."/>
        </authorList>
    </citation>
    <scope>NUCLEOTIDE SEQUENCE</scope>
    <source>
        <strain evidence="1">Male_cb2023</strain>
        <tissue evidence="1">Muscle</tissue>
    </source>
</reference>
<evidence type="ECO:0000313" key="2">
    <source>
        <dbReference type="Proteomes" id="UP001274896"/>
    </source>
</evidence>
<dbReference type="InterPro" id="IPR032567">
    <property type="entry name" value="RTL1-rel"/>
</dbReference>
<dbReference type="PANTHER" id="PTHR15503">
    <property type="entry name" value="LDOC1 RELATED"/>
    <property type="match status" value="1"/>
</dbReference>
<keyword evidence="2" id="KW-1185">Reference proteome</keyword>
<dbReference type="EMBL" id="JAUCMX010000025">
    <property type="protein sequence ID" value="KAK3510949.1"/>
    <property type="molecule type" value="Genomic_DNA"/>
</dbReference>
<accession>A0AAE0PZP9</accession>
<comment type="caution">
    <text evidence="1">The sequence shown here is derived from an EMBL/GenBank/DDBJ whole genome shotgun (WGS) entry which is preliminary data.</text>
</comment>
<dbReference type="PANTHER" id="PTHR15503:SF22">
    <property type="entry name" value="TRANSPOSON TY3-I GAG POLYPROTEIN"/>
    <property type="match status" value="1"/>
</dbReference>
<dbReference type="Proteomes" id="UP001274896">
    <property type="component" value="Unassembled WGS sequence"/>
</dbReference>
<proteinExistence type="predicted"/>
<evidence type="ECO:0000313" key="1">
    <source>
        <dbReference type="EMBL" id="KAK3510949.1"/>
    </source>
</evidence>
<dbReference type="CDD" id="cd00303">
    <property type="entry name" value="retropepsin_like"/>
    <property type="match status" value="1"/>
</dbReference>
<feature type="non-terminal residue" evidence="1">
    <location>
        <position position="341"/>
    </location>
</feature>